<reference evidence="2 3" key="1">
    <citation type="submission" date="2020-03" db="EMBL/GenBank/DDBJ databases">
        <title>Whole genome shotgun sequence of Phytohabitans rumicis NBRC 108638.</title>
        <authorList>
            <person name="Komaki H."/>
            <person name="Tamura T."/>
        </authorList>
    </citation>
    <scope>NUCLEOTIDE SEQUENCE [LARGE SCALE GENOMIC DNA]</scope>
    <source>
        <strain evidence="2 3">NBRC 108638</strain>
    </source>
</reference>
<organism evidence="2 3">
    <name type="scientific">Phytohabitans rumicis</name>
    <dbReference type="NCBI Taxonomy" id="1076125"/>
    <lineage>
        <taxon>Bacteria</taxon>
        <taxon>Bacillati</taxon>
        <taxon>Actinomycetota</taxon>
        <taxon>Actinomycetes</taxon>
        <taxon>Micromonosporales</taxon>
        <taxon>Micromonosporaceae</taxon>
    </lineage>
</organism>
<reference evidence="2 3" key="2">
    <citation type="submission" date="2020-03" db="EMBL/GenBank/DDBJ databases">
        <authorList>
            <person name="Ichikawa N."/>
            <person name="Kimura A."/>
            <person name="Kitahashi Y."/>
            <person name="Uohara A."/>
        </authorList>
    </citation>
    <scope>NUCLEOTIDE SEQUENCE [LARGE SCALE GENOMIC DNA]</scope>
    <source>
        <strain evidence="2 3">NBRC 108638</strain>
    </source>
</reference>
<name>A0A6V8LL99_9ACTN</name>
<dbReference type="InterPro" id="IPR043917">
    <property type="entry name" value="DUF5753"/>
</dbReference>
<accession>A0A6V8LL99</accession>
<feature type="domain" description="DUF5753" evidence="1">
    <location>
        <begin position="5"/>
        <end position="50"/>
    </location>
</feature>
<dbReference type="Proteomes" id="UP000482960">
    <property type="component" value="Unassembled WGS sequence"/>
</dbReference>
<evidence type="ECO:0000313" key="3">
    <source>
        <dbReference type="Proteomes" id="UP000482960"/>
    </source>
</evidence>
<sequence length="75" mass="7690">MARPYPPVAVVEHLGGRLILEADAADRYAAAFDKLTEVALDPARSAEMIGQAAAKLAGSRSAQPTDELAGQGVAA</sequence>
<proteinExistence type="predicted"/>
<dbReference type="EMBL" id="BLPG01000001">
    <property type="protein sequence ID" value="GFJ93415.1"/>
    <property type="molecule type" value="Genomic_DNA"/>
</dbReference>
<keyword evidence="3" id="KW-1185">Reference proteome</keyword>
<evidence type="ECO:0000313" key="2">
    <source>
        <dbReference type="EMBL" id="GFJ93415.1"/>
    </source>
</evidence>
<comment type="caution">
    <text evidence="2">The sequence shown here is derived from an EMBL/GenBank/DDBJ whole genome shotgun (WGS) entry which is preliminary data.</text>
</comment>
<gene>
    <name evidence="2" type="ORF">Prum_070570</name>
</gene>
<dbReference type="AlphaFoldDB" id="A0A6V8LL99"/>
<protein>
    <recommendedName>
        <fullName evidence="1">DUF5753 domain-containing protein</fullName>
    </recommendedName>
</protein>
<dbReference type="Pfam" id="PF19054">
    <property type="entry name" value="DUF5753"/>
    <property type="match status" value="1"/>
</dbReference>
<evidence type="ECO:0000259" key="1">
    <source>
        <dbReference type="Pfam" id="PF19054"/>
    </source>
</evidence>